<accession>K9TFZ7</accession>
<keyword evidence="4" id="KW-1185">Reference proteome</keyword>
<sequence>MLLIDDLFDESYYLQQNPDVNLAVTQGGFNSGLEHFIQWGQGESRTPSAWYNEAYYLEQYPDVAAAVAGQLLDSGLTHYLRFGQQENRNPSVLFDEQFYQQHNPDVAEAIDPVTGFSSGLHHYLTYGEGEGRIAYSRSVPFWDEVAQQAVRNTRPGPTIASRAYALVHTAMFDSWAAYNSRAIATQPENRLERPGEENTELNKSETMSHAAYYTLSQLFPSQIEFLNTKMQQLGYNPSPRNTALNTASGLGYFVAENLLEFRQQDGSNALNNYQDITGYQPVNHPDILSDRSGWQPLREPLDDPNGRIQTFLTPHWGNVIPFALNSGAQFRPPEPLKVDSPEFAQQMAELIEINANLSDRQKIIAEFWEDGAGTSFPPGTWMTFAQWISDRQTHSLDRDIQLFFTLSNALFDAGIACWETKTFYDSVRPVTAIRDAFAGEMIQGWGGPGQGTQTLDGALWQPYQRLNNPTPPFSEYVSGHSTFSAAAAEVLQRFTGSDEFGAAVTIAVGDSFIEPGVTPTTEITLSWPTFSAAADESGLSRIYGGIHFHEGDINGRELGRKVGEIVWNRAQSWIQGIP</sequence>
<gene>
    <name evidence="3" type="ORF">Oscil6304_1605</name>
</gene>
<evidence type="ECO:0000259" key="2">
    <source>
        <dbReference type="Pfam" id="PF22778"/>
    </source>
</evidence>
<organism evidence="3 4">
    <name type="scientific">Oscillatoria acuminata PCC 6304</name>
    <dbReference type="NCBI Taxonomy" id="56110"/>
    <lineage>
        <taxon>Bacteria</taxon>
        <taxon>Bacillati</taxon>
        <taxon>Cyanobacteriota</taxon>
        <taxon>Cyanophyceae</taxon>
        <taxon>Oscillatoriophycideae</taxon>
        <taxon>Oscillatoriales</taxon>
        <taxon>Oscillatoriaceae</taxon>
        <taxon>Oscillatoria</taxon>
    </lineage>
</organism>
<dbReference type="InterPro" id="IPR055161">
    <property type="entry name" value="NapH1-like_2nd"/>
</dbReference>
<dbReference type="Gene3D" id="1.10.606.10">
    <property type="entry name" value="Vanadium-containing Chloroperoxidase, domain 2"/>
    <property type="match status" value="1"/>
</dbReference>
<dbReference type="PANTHER" id="PTHR34599:SF2">
    <property type="entry name" value="TRAF-TYPE DOMAIN-CONTAINING PROTEIN"/>
    <property type="match status" value="1"/>
</dbReference>
<dbReference type="AlphaFoldDB" id="K9TFZ7"/>
<dbReference type="SUPFAM" id="SSF48317">
    <property type="entry name" value="Acid phosphatase/Vanadium-dependent haloperoxidase"/>
    <property type="match status" value="1"/>
</dbReference>
<dbReference type="eggNOG" id="COG2931">
    <property type="taxonomic scope" value="Bacteria"/>
</dbReference>
<dbReference type="Proteomes" id="UP000010367">
    <property type="component" value="Chromosome"/>
</dbReference>
<dbReference type="InParanoid" id="K9TFZ7"/>
<dbReference type="InterPro" id="IPR049283">
    <property type="entry name" value="DUF6851"/>
</dbReference>
<evidence type="ECO:0000313" key="3">
    <source>
        <dbReference type="EMBL" id="AFY81303.1"/>
    </source>
</evidence>
<reference evidence="3 4" key="1">
    <citation type="submission" date="2012-06" db="EMBL/GenBank/DDBJ databases">
        <title>Finished chromosome of genome of Oscillatoria acuminata PCC 6304.</title>
        <authorList>
            <consortium name="US DOE Joint Genome Institute"/>
            <person name="Gugger M."/>
            <person name="Coursin T."/>
            <person name="Rippka R."/>
            <person name="Tandeau De Marsac N."/>
            <person name="Huntemann M."/>
            <person name="Wei C.-L."/>
            <person name="Han J."/>
            <person name="Detter J.C."/>
            <person name="Han C."/>
            <person name="Tapia R."/>
            <person name="Davenport K."/>
            <person name="Daligault H."/>
            <person name="Erkkila T."/>
            <person name="Gu W."/>
            <person name="Munk A.C.C."/>
            <person name="Teshima H."/>
            <person name="Xu Y."/>
            <person name="Chain P."/>
            <person name="Chen A."/>
            <person name="Krypides N."/>
            <person name="Mavromatis K."/>
            <person name="Markowitz V."/>
            <person name="Szeto E."/>
            <person name="Ivanova N."/>
            <person name="Mikhailova N."/>
            <person name="Ovchinnikova G."/>
            <person name="Pagani I."/>
            <person name="Pati A."/>
            <person name="Goodwin L."/>
            <person name="Peters L."/>
            <person name="Pitluck S."/>
            <person name="Woyke T."/>
            <person name="Kerfeld C."/>
        </authorList>
    </citation>
    <scope>NUCLEOTIDE SEQUENCE [LARGE SCALE GENOMIC DNA]</scope>
    <source>
        <strain evidence="3 4">PCC 6304</strain>
    </source>
</reference>
<dbReference type="Pfam" id="PF22778">
    <property type="entry name" value="VCPO_2nd"/>
    <property type="match status" value="1"/>
</dbReference>
<proteinExistence type="predicted"/>
<name>K9TFZ7_9CYAN</name>
<dbReference type="InterPro" id="IPR036938">
    <property type="entry name" value="PAP2/HPO_sf"/>
</dbReference>
<feature type="domain" description="Vanadium-dependent haloperoxidase NapH1-like second helical-bundle" evidence="2">
    <location>
        <begin position="401"/>
        <end position="576"/>
    </location>
</feature>
<dbReference type="RefSeq" id="WP_015147949.1">
    <property type="nucleotide sequence ID" value="NC_019693.1"/>
</dbReference>
<dbReference type="Pfam" id="PF21167">
    <property type="entry name" value="DUF6851"/>
    <property type="match status" value="1"/>
</dbReference>
<protein>
    <recommendedName>
        <fullName evidence="5">PAP2 superfamily protein</fullName>
    </recommendedName>
</protein>
<dbReference type="KEGG" id="oac:Oscil6304_1605"/>
<dbReference type="Gene3D" id="1.20.144.10">
    <property type="entry name" value="Phosphatidic acid phosphatase type 2/haloperoxidase"/>
    <property type="match status" value="1"/>
</dbReference>
<dbReference type="OrthoDB" id="518237at2"/>
<evidence type="ECO:0008006" key="5">
    <source>
        <dbReference type="Google" id="ProtNLM"/>
    </source>
</evidence>
<evidence type="ECO:0000259" key="1">
    <source>
        <dbReference type="Pfam" id="PF21167"/>
    </source>
</evidence>
<dbReference type="PATRIC" id="fig|56110.3.peg.1929"/>
<evidence type="ECO:0000313" key="4">
    <source>
        <dbReference type="Proteomes" id="UP000010367"/>
    </source>
</evidence>
<dbReference type="InterPro" id="IPR052559">
    <property type="entry name" value="V-haloperoxidase"/>
</dbReference>
<dbReference type="GO" id="GO:0004601">
    <property type="term" value="F:peroxidase activity"/>
    <property type="evidence" value="ECO:0007669"/>
    <property type="project" value="InterPro"/>
</dbReference>
<dbReference type="CDD" id="cd03398">
    <property type="entry name" value="PAP2_haloperoxidase"/>
    <property type="match status" value="1"/>
</dbReference>
<dbReference type="InterPro" id="IPR016119">
    <property type="entry name" value="Br/Cl_peroxidase_C"/>
</dbReference>
<feature type="domain" description="DUF6851" evidence="1">
    <location>
        <begin position="166"/>
        <end position="296"/>
    </location>
</feature>
<dbReference type="EMBL" id="CP003607">
    <property type="protein sequence ID" value="AFY81303.1"/>
    <property type="molecule type" value="Genomic_DNA"/>
</dbReference>
<dbReference type="PANTHER" id="PTHR34599">
    <property type="entry name" value="PEROXIDASE-RELATED"/>
    <property type="match status" value="1"/>
</dbReference>
<dbReference type="STRING" id="56110.Oscil6304_1605"/>
<dbReference type="HOGENOM" id="CLU_020920_0_1_3"/>